<organism evidence="12 13">
    <name type="scientific">Candidatus Kaiserbacteria bacterium RIFCSPHIGHO2_01_FULL_48_10</name>
    <dbReference type="NCBI Taxonomy" id="1798476"/>
    <lineage>
        <taxon>Bacteria</taxon>
        <taxon>Candidatus Kaiseribacteriota</taxon>
    </lineage>
</organism>
<dbReference type="GO" id="GO:0003746">
    <property type="term" value="F:translation elongation factor activity"/>
    <property type="evidence" value="ECO:0007669"/>
    <property type="project" value="UniProtKB-KW"/>
</dbReference>
<evidence type="ECO:0000259" key="11">
    <source>
        <dbReference type="Pfam" id="PF03449"/>
    </source>
</evidence>
<dbReference type="Gene3D" id="1.10.287.180">
    <property type="entry name" value="Transcription elongation factor, GreA/GreB, N-terminal domain"/>
    <property type="match status" value="1"/>
</dbReference>
<keyword evidence="12" id="KW-0648">Protein biosynthesis</keyword>
<dbReference type="HAMAP" id="MF_00105">
    <property type="entry name" value="GreA_GreB"/>
    <property type="match status" value="1"/>
</dbReference>
<evidence type="ECO:0000256" key="3">
    <source>
        <dbReference type="ARBA" id="ARBA00023015"/>
    </source>
</evidence>
<dbReference type="FunFam" id="1.10.287.180:FF:000001">
    <property type="entry name" value="Transcription elongation factor GreA"/>
    <property type="match status" value="1"/>
</dbReference>
<evidence type="ECO:0000256" key="4">
    <source>
        <dbReference type="ARBA" id="ARBA00023125"/>
    </source>
</evidence>
<gene>
    <name evidence="8" type="primary">greA</name>
    <name evidence="12" type="ORF">A2841_02350</name>
</gene>
<evidence type="ECO:0000313" key="13">
    <source>
        <dbReference type="Proteomes" id="UP000178249"/>
    </source>
</evidence>
<dbReference type="PIRSF" id="PIRSF006092">
    <property type="entry name" value="GreA_GreB"/>
    <property type="match status" value="1"/>
</dbReference>
<dbReference type="PANTHER" id="PTHR30437">
    <property type="entry name" value="TRANSCRIPTION ELONGATION FACTOR GREA"/>
    <property type="match status" value="1"/>
</dbReference>
<dbReference type="Proteomes" id="UP000178249">
    <property type="component" value="Unassembled WGS sequence"/>
</dbReference>
<dbReference type="EMBL" id="MFKP01000002">
    <property type="protein sequence ID" value="OGG44793.1"/>
    <property type="molecule type" value="Genomic_DNA"/>
</dbReference>
<keyword evidence="3 8" id="KW-0805">Transcription regulation</keyword>
<accession>A0A1F6C6P7</accession>
<sequence length="153" mass="16970">MNDQTFLTKEGLEKLKKELEDLRTVKRKEIAERVQLAKEFGDLSENAEYVEAKNEQSFIEGRILELESTLKNVTIFKEGAKSDVVRIGSTVTVSSNGDEKTYTIVGSSEANPTDGRISNRSPLGQSFLGKKVGDIVDVIVPKGKNSYHIKHIA</sequence>
<dbReference type="InterPro" id="IPR018151">
    <property type="entry name" value="TF_GreA/GreB_CS"/>
</dbReference>
<dbReference type="GO" id="GO:0032784">
    <property type="term" value="P:regulation of DNA-templated transcription elongation"/>
    <property type="evidence" value="ECO:0007669"/>
    <property type="project" value="UniProtKB-UniRule"/>
</dbReference>
<dbReference type="InterPro" id="IPR022691">
    <property type="entry name" value="Tscrpt_elong_fac_GreA/B_N"/>
</dbReference>
<evidence type="ECO:0000256" key="1">
    <source>
        <dbReference type="ARBA" id="ARBA00008213"/>
    </source>
</evidence>
<evidence type="ECO:0000259" key="10">
    <source>
        <dbReference type="Pfam" id="PF01272"/>
    </source>
</evidence>
<dbReference type="Pfam" id="PF03449">
    <property type="entry name" value="GreA_GreB_N"/>
    <property type="match status" value="1"/>
</dbReference>
<dbReference type="InterPro" id="IPR036953">
    <property type="entry name" value="GreA/GreB_C_sf"/>
</dbReference>
<reference evidence="12 13" key="1">
    <citation type="journal article" date="2016" name="Nat. Commun.">
        <title>Thousands of microbial genomes shed light on interconnected biogeochemical processes in an aquifer system.</title>
        <authorList>
            <person name="Anantharaman K."/>
            <person name="Brown C.T."/>
            <person name="Hug L.A."/>
            <person name="Sharon I."/>
            <person name="Castelle C.J."/>
            <person name="Probst A.J."/>
            <person name="Thomas B.C."/>
            <person name="Singh A."/>
            <person name="Wilkins M.J."/>
            <person name="Karaoz U."/>
            <person name="Brodie E.L."/>
            <person name="Williams K.H."/>
            <person name="Hubbard S.S."/>
            <person name="Banfield J.F."/>
        </authorList>
    </citation>
    <scope>NUCLEOTIDE SEQUENCE [LARGE SCALE GENOMIC DNA]</scope>
</reference>
<comment type="similarity">
    <text evidence="1 8 9">Belongs to the GreA/GreB family.</text>
</comment>
<keyword evidence="12" id="KW-0251">Elongation factor</keyword>
<dbReference type="InterPro" id="IPR028624">
    <property type="entry name" value="Tscrpt_elong_fac_GreA/B"/>
</dbReference>
<feature type="domain" description="Transcription elongation factor GreA/GreB N-terminal" evidence="11">
    <location>
        <begin position="6"/>
        <end position="75"/>
    </location>
</feature>
<feature type="domain" description="Transcription elongation factor GreA/GreB C-terminal" evidence="10">
    <location>
        <begin position="81"/>
        <end position="152"/>
    </location>
</feature>
<dbReference type="SUPFAM" id="SSF46557">
    <property type="entry name" value="GreA transcript cleavage protein, N-terminal domain"/>
    <property type="match status" value="1"/>
</dbReference>
<dbReference type="Gene3D" id="3.10.50.30">
    <property type="entry name" value="Transcription elongation factor, GreA/GreB, C-terminal domain"/>
    <property type="match status" value="1"/>
</dbReference>
<dbReference type="GO" id="GO:0070063">
    <property type="term" value="F:RNA polymerase binding"/>
    <property type="evidence" value="ECO:0007669"/>
    <property type="project" value="InterPro"/>
</dbReference>
<evidence type="ECO:0000256" key="9">
    <source>
        <dbReference type="RuleBase" id="RU000556"/>
    </source>
</evidence>
<evidence type="ECO:0000256" key="2">
    <source>
        <dbReference type="ARBA" id="ARBA00013729"/>
    </source>
</evidence>
<comment type="caution">
    <text evidence="12">The sequence shown here is derived from an EMBL/GenBank/DDBJ whole genome shotgun (WGS) entry which is preliminary data.</text>
</comment>
<dbReference type="NCBIfam" id="TIGR01462">
    <property type="entry name" value="greA"/>
    <property type="match status" value="1"/>
</dbReference>
<dbReference type="InterPro" id="IPR006359">
    <property type="entry name" value="Tscrpt_elong_fac_GreA"/>
</dbReference>
<evidence type="ECO:0000313" key="12">
    <source>
        <dbReference type="EMBL" id="OGG44793.1"/>
    </source>
</evidence>
<dbReference type="GO" id="GO:0003677">
    <property type="term" value="F:DNA binding"/>
    <property type="evidence" value="ECO:0007669"/>
    <property type="project" value="UniProtKB-UniRule"/>
</dbReference>
<dbReference type="GO" id="GO:0006354">
    <property type="term" value="P:DNA-templated transcription elongation"/>
    <property type="evidence" value="ECO:0007669"/>
    <property type="project" value="TreeGrafter"/>
</dbReference>
<dbReference type="SUPFAM" id="SSF54534">
    <property type="entry name" value="FKBP-like"/>
    <property type="match status" value="1"/>
</dbReference>
<keyword evidence="4 8" id="KW-0238">DNA-binding</keyword>
<evidence type="ECO:0000256" key="8">
    <source>
        <dbReference type="HAMAP-Rule" id="MF_00105"/>
    </source>
</evidence>
<proteinExistence type="inferred from homology"/>
<evidence type="ECO:0000256" key="6">
    <source>
        <dbReference type="ARBA" id="ARBA00024916"/>
    </source>
</evidence>
<dbReference type="AlphaFoldDB" id="A0A1F6C6P7"/>
<dbReference type="InterPro" id="IPR036805">
    <property type="entry name" value="Tscrpt_elong_fac_GreA/B_N_sf"/>
</dbReference>
<dbReference type="FunFam" id="3.10.50.30:FF:000001">
    <property type="entry name" value="Transcription elongation factor GreA"/>
    <property type="match status" value="1"/>
</dbReference>
<keyword evidence="5 8" id="KW-0804">Transcription</keyword>
<protein>
    <recommendedName>
        <fullName evidence="2 8">Transcription elongation factor GreA</fullName>
    </recommendedName>
    <alternativeName>
        <fullName evidence="7 8">Transcript cleavage factor GreA</fullName>
    </alternativeName>
</protein>
<dbReference type="InterPro" id="IPR001437">
    <property type="entry name" value="Tscrpt_elong_fac_GreA/B_C"/>
</dbReference>
<dbReference type="PROSITE" id="PS00829">
    <property type="entry name" value="GREAB_1"/>
    <property type="match status" value="1"/>
</dbReference>
<evidence type="ECO:0000256" key="7">
    <source>
        <dbReference type="ARBA" id="ARBA00030776"/>
    </source>
</evidence>
<dbReference type="PANTHER" id="PTHR30437:SF4">
    <property type="entry name" value="TRANSCRIPTION ELONGATION FACTOR GREA"/>
    <property type="match status" value="1"/>
</dbReference>
<evidence type="ECO:0000256" key="5">
    <source>
        <dbReference type="ARBA" id="ARBA00023163"/>
    </source>
</evidence>
<dbReference type="Pfam" id="PF01272">
    <property type="entry name" value="GreA_GreB"/>
    <property type="match status" value="1"/>
</dbReference>
<name>A0A1F6C6P7_9BACT</name>
<dbReference type="InterPro" id="IPR023459">
    <property type="entry name" value="Tscrpt_elong_fac_GreA/B_fam"/>
</dbReference>
<comment type="function">
    <text evidence="6 8 9">Necessary for efficient RNA polymerase transcription elongation past template-encoded arresting sites. The arresting sites in DNA have the property of trapping a certain fraction of elongating RNA polymerases that pass through, resulting in locked ternary complexes. Cleavage of the nascent transcript by cleavage factors such as GreA or GreB allows the resumption of elongation from the new 3'terminus. GreA releases sequences of 2 to 3 nucleotides.</text>
</comment>
<dbReference type="NCBIfam" id="NF001263">
    <property type="entry name" value="PRK00226.1-4"/>
    <property type="match status" value="1"/>
</dbReference>